<dbReference type="Gene3D" id="1.20.58.60">
    <property type="match status" value="1"/>
</dbReference>
<keyword evidence="2" id="KW-1185">Reference proteome</keyword>
<reference evidence="3" key="1">
    <citation type="submission" date="2017-02" db="UniProtKB">
        <authorList>
            <consortium name="WormBaseParasite"/>
        </authorList>
    </citation>
    <scope>IDENTIFICATION</scope>
</reference>
<sequence length="147" mass="16999">MTDPDSKHRIRRAVSEIGKRISLIRNLLRDRKSELDNAINAAENFQDDLNKLQKFCERTEKAIQLVESATIFVPSGTDLDYVRLHEAETDEIAQRVEQQWKDIASLPGSVVDDNLGIVSFAIIYENLIIFPKFDEKKQLMNLYDQFD</sequence>
<accession>A0A0R3S4A7</accession>
<dbReference type="AlphaFoldDB" id="A0A0R3S4A7"/>
<name>A0A0R3S4A7_9BILA</name>
<protein>
    <submittedName>
        <fullName evidence="3">V-type ATP synthase subunit E</fullName>
    </submittedName>
</protein>
<evidence type="ECO:0000313" key="3">
    <source>
        <dbReference type="WBParaSite" id="EEL_0000962401-mRNA-1"/>
    </source>
</evidence>
<keyword evidence="1" id="KW-0175">Coiled coil</keyword>
<proteinExistence type="predicted"/>
<dbReference type="Proteomes" id="UP000050640">
    <property type="component" value="Unplaced"/>
</dbReference>
<dbReference type="WBParaSite" id="EEL_0000962401-mRNA-1">
    <property type="protein sequence ID" value="EEL_0000962401-mRNA-1"/>
    <property type="gene ID" value="EEL_0000962401"/>
</dbReference>
<dbReference type="STRING" id="1147741.A0A0R3S4A7"/>
<feature type="coiled-coil region" evidence="1">
    <location>
        <begin position="28"/>
        <end position="62"/>
    </location>
</feature>
<evidence type="ECO:0000256" key="1">
    <source>
        <dbReference type="SAM" id="Coils"/>
    </source>
</evidence>
<evidence type="ECO:0000313" key="2">
    <source>
        <dbReference type="Proteomes" id="UP000050640"/>
    </source>
</evidence>
<organism evidence="2 3">
    <name type="scientific">Elaeophora elaphi</name>
    <dbReference type="NCBI Taxonomy" id="1147741"/>
    <lineage>
        <taxon>Eukaryota</taxon>
        <taxon>Metazoa</taxon>
        <taxon>Ecdysozoa</taxon>
        <taxon>Nematoda</taxon>
        <taxon>Chromadorea</taxon>
        <taxon>Rhabditida</taxon>
        <taxon>Spirurina</taxon>
        <taxon>Spiruromorpha</taxon>
        <taxon>Filarioidea</taxon>
        <taxon>Onchocercidae</taxon>
        <taxon>Elaeophora</taxon>
    </lineage>
</organism>